<keyword evidence="6" id="KW-0408">Iron</keyword>
<evidence type="ECO:0000313" key="16">
    <source>
        <dbReference type="Proteomes" id="UP000005615"/>
    </source>
</evidence>
<dbReference type="Gene3D" id="2.40.170.20">
    <property type="entry name" value="TonB-dependent receptor, beta-barrel domain"/>
    <property type="match status" value="1"/>
</dbReference>
<keyword evidence="4" id="KW-0410">Iron transport</keyword>
<evidence type="ECO:0000256" key="6">
    <source>
        <dbReference type="ARBA" id="ARBA00023004"/>
    </source>
</evidence>
<dbReference type="InterPro" id="IPR012910">
    <property type="entry name" value="Plug_dom"/>
</dbReference>
<keyword evidence="3 11" id="KW-1134">Transmembrane beta strand</keyword>
<accession>F3L3F8</accession>
<keyword evidence="5 11" id="KW-0812">Transmembrane</keyword>
<evidence type="ECO:0000259" key="14">
    <source>
        <dbReference type="Pfam" id="PF07715"/>
    </source>
</evidence>
<evidence type="ECO:0000259" key="13">
    <source>
        <dbReference type="Pfam" id="PF00593"/>
    </source>
</evidence>
<evidence type="ECO:0000256" key="4">
    <source>
        <dbReference type="ARBA" id="ARBA00022496"/>
    </source>
</evidence>
<keyword evidence="7" id="KW-0406">Ion transport</keyword>
<evidence type="ECO:0000256" key="8">
    <source>
        <dbReference type="ARBA" id="ARBA00023077"/>
    </source>
</evidence>
<dbReference type="Pfam" id="PF00593">
    <property type="entry name" value="TonB_dep_Rec_b-barrel"/>
    <property type="match status" value="1"/>
</dbReference>
<dbReference type="InterPro" id="IPR036942">
    <property type="entry name" value="Beta-barrel_TonB_sf"/>
</dbReference>
<dbReference type="InterPro" id="IPR039426">
    <property type="entry name" value="TonB-dep_rcpt-like"/>
</dbReference>
<evidence type="ECO:0000256" key="9">
    <source>
        <dbReference type="ARBA" id="ARBA00023136"/>
    </source>
</evidence>
<keyword evidence="10 11" id="KW-0998">Cell outer membrane</keyword>
<reference evidence="15 16" key="1">
    <citation type="journal article" date="2011" name="J. Bacteriol.">
        <title>Genome sequence of strain IMCC3088, a proteorhodopsin-containing marine bacterium belonging to the OM60/NOR5 clade.</title>
        <authorList>
            <person name="Jang Y."/>
            <person name="Oh H.M."/>
            <person name="Kang I."/>
            <person name="Lee K."/>
            <person name="Yang S.J."/>
            <person name="Cho J.C."/>
        </authorList>
    </citation>
    <scope>NUCLEOTIDE SEQUENCE [LARGE SCALE GENOMIC DNA]</scope>
    <source>
        <strain evidence="15 16">IMCC3088</strain>
    </source>
</reference>
<dbReference type="eggNOG" id="COG4206">
    <property type="taxonomic scope" value="Bacteria"/>
</dbReference>
<evidence type="ECO:0000256" key="7">
    <source>
        <dbReference type="ARBA" id="ARBA00023065"/>
    </source>
</evidence>
<comment type="similarity">
    <text evidence="11 12">Belongs to the TonB-dependent receptor family.</text>
</comment>
<protein>
    <submittedName>
        <fullName evidence="15">TonB-dependent receptor</fullName>
    </submittedName>
</protein>
<dbReference type="InterPro" id="IPR000531">
    <property type="entry name" value="Beta-barrel_TonB"/>
</dbReference>
<comment type="caution">
    <text evidence="15">The sequence shown here is derived from an EMBL/GenBank/DDBJ whole genome shotgun (WGS) entry which is preliminary data.</text>
</comment>
<dbReference type="OrthoDB" id="127311at2"/>
<dbReference type="eggNOG" id="COG1629">
    <property type="taxonomic scope" value="Bacteria"/>
</dbReference>
<dbReference type="GO" id="GO:0006826">
    <property type="term" value="P:iron ion transport"/>
    <property type="evidence" value="ECO:0007669"/>
    <property type="project" value="UniProtKB-KW"/>
</dbReference>
<dbReference type="Pfam" id="PF07715">
    <property type="entry name" value="Plug"/>
    <property type="match status" value="1"/>
</dbReference>
<evidence type="ECO:0000256" key="1">
    <source>
        <dbReference type="ARBA" id="ARBA00004571"/>
    </source>
</evidence>
<keyword evidence="16" id="KW-1185">Reference proteome</keyword>
<organism evidence="15 16">
    <name type="scientific">Aequoribacter fuscus</name>
    <dbReference type="NCBI Taxonomy" id="2518989"/>
    <lineage>
        <taxon>Bacteria</taxon>
        <taxon>Pseudomonadati</taxon>
        <taxon>Pseudomonadota</taxon>
        <taxon>Gammaproteobacteria</taxon>
        <taxon>Cellvibrionales</taxon>
        <taxon>Halieaceae</taxon>
        <taxon>Aequoribacter</taxon>
    </lineage>
</organism>
<evidence type="ECO:0000256" key="10">
    <source>
        <dbReference type="ARBA" id="ARBA00023237"/>
    </source>
</evidence>
<dbReference type="InterPro" id="IPR037066">
    <property type="entry name" value="Plug_dom_sf"/>
</dbReference>
<dbReference type="Proteomes" id="UP000005615">
    <property type="component" value="Unassembled WGS sequence"/>
</dbReference>
<dbReference type="PANTHER" id="PTHR32552">
    <property type="entry name" value="FERRICHROME IRON RECEPTOR-RELATED"/>
    <property type="match status" value="1"/>
</dbReference>
<keyword evidence="9 11" id="KW-0472">Membrane</keyword>
<keyword evidence="2 11" id="KW-0813">Transport</keyword>
<dbReference type="AlphaFoldDB" id="F3L3F8"/>
<dbReference type="STRING" id="2518989.IMCC3088_2150"/>
<dbReference type="EMBL" id="AEIG01000063">
    <property type="protein sequence ID" value="EGG29150.1"/>
    <property type="molecule type" value="Genomic_DNA"/>
</dbReference>
<feature type="domain" description="TonB-dependent receptor-like beta-barrel" evidence="13">
    <location>
        <begin position="298"/>
        <end position="712"/>
    </location>
</feature>
<feature type="domain" description="TonB-dependent receptor plug" evidence="14">
    <location>
        <begin position="44"/>
        <end position="150"/>
    </location>
</feature>
<evidence type="ECO:0000256" key="2">
    <source>
        <dbReference type="ARBA" id="ARBA00022448"/>
    </source>
</evidence>
<evidence type="ECO:0000256" key="5">
    <source>
        <dbReference type="ARBA" id="ARBA00022692"/>
    </source>
</evidence>
<evidence type="ECO:0000256" key="3">
    <source>
        <dbReference type="ARBA" id="ARBA00022452"/>
    </source>
</evidence>
<dbReference type="RefSeq" id="WP_009576327.1">
    <property type="nucleotide sequence ID" value="NZ_AEIG01000063.1"/>
</dbReference>
<gene>
    <name evidence="15" type="ORF">IMCC3088_2150</name>
</gene>
<keyword evidence="8 12" id="KW-0798">TonB box</keyword>
<dbReference type="PROSITE" id="PS52016">
    <property type="entry name" value="TONB_DEPENDENT_REC_3"/>
    <property type="match status" value="1"/>
</dbReference>
<evidence type="ECO:0000256" key="12">
    <source>
        <dbReference type="RuleBase" id="RU003357"/>
    </source>
</evidence>
<dbReference type="GO" id="GO:0009279">
    <property type="term" value="C:cell outer membrane"/>
    <property type="evidence" value="ECO:0007669"/>
    <property type="project" value="UniProtKB-SubCell"/>
</dbReference>
<keyword evidence="15" id="KW-0675">Receptor</keyword>
<proteinExistence type="inferred from homology"/>
<dbReference type="PANTHER" id="PTHR32552:SF81">
    <property type="entry name" value="TONB-DEPENDENT OUTER MEMBRANE RECEPTOR"/>
    <property type="match status" value="1"/>
</dbReference>
<evidence type="ECO:0000256" key="11">
    <source>
        <dbReference type="PROSITE-ProRule" id="PRU01360"/>
    </source>
</evidence>
<dbReference type="Gene3D" id="2.170.130.10">
    <property type="entry name" value="TonB-dependent receptor, plug domain"/>
    <property type="match status" value="1"/>
</dbReference>
<sequence>MKLINTSVKALSIAVLTASQVSFADTGAMEEIIVTAQKRDQSVLDVAATMDVISAEFLERTNTTELDDLSRVLPNVVIQEQAVSLPSFNIRGITDDTASVSATPRISVYQDGFDISKKTVSSAALYDIARVEVLKGPQPTLFGVAAANGAVSIITNTPDSEFDADARFALNTEAGVETQAMINLPVNDHNAFRIAGIYREMDGVIKNTACSANSYNPSGQITDHTGAVKSCQGGDLNGVSVQALRATFKTTYDNWDFVLRAGYEYNDQPGIAFKSGSIAPKNGDSSPFTSAELGFGSELGIERELMTGDFTLNYRFSETLSAVVDGYYKDVELNEAFDADGTGLRIQDAYFDNDAILYGASARLVFDDGERFAGFVGISNSQDQSKLPYYVMVDPYVRGTFDAVKAALEAANPDIPLNQNISTNASLAQIEALRATLVSSLFNADGTVISDPNLPSSFVQGPYTFEAELDINSIVAEGSYQLTDKINATAGVRYIDETRLTRNFVVFEAEKDFTATLPRLALNYAYSDDLSFYFNYAQGRRSPVVDPNFGATVITKAETVDSYDVGFKYMGDRWSLFAALFTYQYQDYQQSYTDATTLQSITVTVGDSTMSGFEATARFIPSDTLMISASLGLLDATFASKTADGQVFDYAGNNFRLAPEVSGSLNINKRVDWSDWTLDMDLLMSYQSEVFFESSNYPGLSQDAYWITDASVMLNRKGSSIKYELYADNLFDEEYLIDAGNTGGGIGIPTYVPGMPMIAGVRVYVDF</sequence>
<dbReference type="SUPFAM" id="SSF56935">
    <property type="entry name" value="Porins"/>
    <property type="match status" value="1"/>
</dbReference>
<name>F3L3F8_9GAMM</name>
<evidence type="ECO:0000313" key="15">
    <source>
        <dbReference type="EMBL" id="EGG29150.1"/>
    </source>
</evidence>
<comment type="subcellular location">
    <subcellularLocation>
        <location evidence="1 11">Cell outer membrane</location>
        <topology evidence="1 11">Multi-pass membrane protein</topology>
    </subcellularLocation>
</comment>